<dbReference type="OrthoDB" id="10051656at2759"/>
<evidence type="ECO:0000313" key="2">
    <source>
        <dbReference type="Proteomes" id="UP000186922"/>
    </source>
</evidence>
<evidence type="ECO:0000313" key="1">
    <source>
        <dbReference type="EMBL" id="GAV00667.1"/>
    </source>
</evidence>
<accession>A0A1D1VG85</accession>
<comment type="caution">
    <text evidence="1">The sequence shown here is derived from an EMBL/GenBank/DDBJ whole genome shotgun (WGS) entry which is preliminary data.</text>
</comment>
<proteinExistence type="predicted"/>
<dbReference type="AlphaFoldDB" id="A0A1D1VG85"/>
<sequence length="79" mass="8982">MVREGILAYGEDCLWNADQSGFEYEMRPGRTLDFVGARHVLALSQSQNSMTHSYKVMMCVSPGVRKFLPVLFITLQEPK</sequence>
<dbReference type="EMBL" id="BDGG01000006">
    <property type="protein sequence ID" value="GAV00667.1"/>
    <property type="molecule type" value="Genomic_DNA"/>
</dbReference>
<protein>
    <recommendedName>
        <fullName evidence="3">DDE-1 domain-containing protein</fullName>
    </recommendedName>
</protein>
<keyword evidence="2" id="KW-1185">Reference proteome</keyword>
<name>A0A1D1VG85_RAMVA</name>
<evidence type="ECO:0008006" key="3">
    <source>
        <dbReference type="Google" id="ProtNLM"/>
    </source>
</evidence>
<reference evidence="1 2" key="1">
    <citation type="journal article" date="2016" name="Nat. Commun.">
        <title>Extremotolerant tardigrade genome and improved radiotolerance of human cultured cells by tardigrade-unique protein.</title>
        <authorList>
            <person name="Hashimoto T."/>
            <person name="Horikawa D.D."/>
            <person name="Saito Y."/>
            <person name="Kuwahara H."/>
            <person name="Kozuka-Hata H."/>
            <person name="Shin-I T."/>
            <person name="Minakuchi Y."/>
            <person name="Ohishi K."/>
            <person name="Motoyama A."/>
            <person name="Aizu T."/>
            <person name="Enomoto A."/>
            <person name="Kondo K."/>
            <person name="Tanaka S."/>
            <person name="Hara Y."/>
            <person name="Koshikawa S."/>
            <person name="Sagara H."/>
            <person name="Miura T."/>
            <person name="Yokobori S."/>
            <person name="Miyagawa K."/>
            <person name="Suzuki Y."/>
            <person name="Kubo T."/>
            <person name="Oyama M."/>
            <person name="Kohara Y."/>
            <person name="Fujiyama A."/>
            <person name="Arakawa K."/>
            <person name="Katayama T."/>
            <person name="Toyoda A."/>
            <person name="Kunieda T."/>
        </authorList>
    </citation>
    <scope>NUCLEOTIDE SEQUENCE [LARGE SCALE GENOMIC DNA]</scope>
    <source>
        <strain evidence="1 2">YOKOZUNA-1</strain>
    </source>
</reference>
<organism evidence="1 2">
    <name type="scientific">Ramazzottius varieornatus</name>
    <name type="common">Water bear</name>
    <name type="synonym">Tardigrade</name>
    <dbReference type="NCBI Taxonomy" id="947166"/>
    <lineage>
        <taxon>Eukaryota</taxon>
        <taxon>Metazoa</taxon>
        <taxon>Ecdysozoa</taxon>
        <taxon>Tardigrada</taxon>
        <taxon>Eutardigrada</taxon>
        <taxon>Parachela</taxon>
        <taxon>Hypsibioidea</taxon>
        <taxon>Ramazzottiidae</taxon>
        <taxon>Ramazzottius</taxon>
    </lineage>
</organism>
<dbReference type="Proteomes" id="UP000186922">
    <property type="component" value="Unassembled WGS sequence"/>
</dbReference>
<gene>
    <name evidence="1" type="primary">RvY_11485-1</name>
    <name evidence="1" type="synonym">RvY_11485.1</name>
    <name evidence="1" type="ORF">RvY_11485</name>
</gene>